<dbReference type="GO" id="GO:0016491">
    <property type="term" value="F:oxidoreductase activity"/>
    <property type="evidence" value="ECO:0007669"/>
    <property type="project" value="UniProtKB-KW"/>
</dbReference>
<dbReference type="Gene3D" id="3.20.20.70">
    <property type="entry name" value="Aldolase class I"/>
    <property type="match status" value="1"/>
</dbReference>
<comment type="cofactor">
    <cofactor evidence="8">
        <name>[4Fe-4S] cluster</name>
        <dbReference type="ChEBI" id="CHEBI:49883"/>
    </cofactor>
    <text evidence="8">Binds 1 [4Fe-4S] cluster. The cluster is coordinated with 3 cysteines and an exchangeable S-adenosyl-L-methionine.</text>
</comment>
<dbReference type="InterPro" id="IPR013785">
    <property type="entry name" value="Aldolase_TIM"/>
</dbReference>
<evidence type="ECO:0000256" key="6">
    <source>
        <dbReference type="ARBA" id="ARBA00023004"/>
    </source>
</evidence>
<proteinExistence type="inferred from homology"/>
<evidence type="ECO:0000256" key="1">
    <source>
        <dbReference type="ARBA" id="ARBA00009777"/>
    </source>
</evidence>
<comment type="caution">
    <text evidence="10">The sequence shown here is derived from an EMBL/GenBank/DDBJ whole genome shotgun (WGS) entry which is preliminary data.</text>
</comment>
<dbReference type="Pfam" id="PF04055">
    <property type="entry name" value="Radical_SAM"/>
    <property type="match status" value="1"/>
</dbReference>
<keyword evidence="4 8" id="KW-0479">Metal-binding</keyword>
<dbReference type="InterPro" id="IPR058240">
    <property type="entry name" value="rSAM_sf"/>
</dbReference>
<feature type="binding site" evidence="8">
    <location>
        <position position="68"/>
    </location>
    <ligand>
        <name>[4Fe-4S] cluster</name>
        <dbReference type="ChEBI" id="CHEBI:49883"/>
        <note>4Fe-4S-S-AdoMet</note>
    </ligand>
</feature>
<feature type="binding site" evidence="8">
    <location>
        <position position="65"/>
    </location>
    <ligand>
        <name>[4Fe-4S] cluster</name>
        <dbReference type="ChEBI" id="CHEBI:49883"/>
        <note>4Fe-4S-S-AdoMet</note>
    </ligand>
</feature>
<dbReference type="PIRSF" id="PIRSF004869">
    <property type="entry name" value="PflX_prd"/>
    <property type="match status" value="1"/>
</dbReference>
<reference evidence="10" key="2">
    <citation type="journal article" date="2021" name="PeerJ">
        <title>Extensive microbial diversity within the chicken gut microbiome revealed by metagenomics and culture.</title>
        <authorList>
            <person name="Gilroy R."/>
            <person name="Ravi A."/>
            <person name="Getino M."/>
            <person name="Pursley I."/>
            <person name="Horton D.L."/>
            <person name="Alikhan N.F."/>
            <person name="Baker D."/>
            <person name="Gharbi K."/>
            <person name="Hall N."/>
            <person name="Watson M."/>
            <person name="Adriaenssens E.M."/>
            <person name="Foster-Nyarko E."/>
            <person name="Jarju S."/>
            <person name="Secka A."/>
            <person name="Antonio M."/>
            <person name="Oren A."/>
            <person name="Chaudhuri R.R."/>
            <person name="La Ragione R."/>
            <person name="Hildebrand F."/>
            <person name="Pallen M.J."/>
        </authorList>
    </citation>
    <scope>NUCLEOTIDE SEQUENCE</scope>
    <source>
        <strain evidence="10">ChiSjej1B19-3389</strain>
    </source>
</reference>
<dbReference type="AlphaFoldDB" id="A0A9D1CVA9"/>
<dbReference type="GO" id="GO:0051539">
    <property type="term" value="F:4 iron, 4 sulfur cluster binding"/>
    <property type="evidence" value="ECO:0007669"/>
    <property type="project" value="UniProtKB-KW"/>
</dbReference>
<dbReference type="SUPFAM" id="SSF102114">
    <property type="entry name" value="Radical SAM enzymes"/>
    <property type="match status" value="1"/>
</dbReference>
<keyword evidence="5" id="KW-0560">Oxidoreductase</keyword>
<dbReference type="GO" id="GO:0046872">
    <property type="term" value="F:metal ion binding"/>
    <property type="evidence" value="ECO:0007669"/>
    <property type="project" value="UniProtKB-KW"/>
</dbReference>
<reference evidence="10" key="1">
    <citation type="submission" date="2020-10" db="EMBL/GenBank/DDBJ databases">
        <authorList>
            <person name="Gilroy R."/>
        </authorList>
    </citation>
    <scope>NUCLEOTIDE SEQUENCE</scope>
    <source>
        <strain evidence="10">ChiSjej1B19-3389</strain>
    </source>
</reference>
<gene>
    <name evidence="10" type="ORF">IAD32_03170</name>
</gene>
<evidence type="ECO:0000256" key="8">
    <source>
        <dbReference type="PIRSR" id="PIRSR004869-50"/>
    </source>
</evidence>
<feature type="domain" description="Radical SAM core" evidence="9">
    <location>
        <begin position="57"/>
        <end position="192"/>
    </location>
</feature>
<keyword evidence="6 8" id="KW-0408">Iron</keyword>
<dbReference type="PANTHER" id="PTHR43075">
    <property type="entry name" value="FORMATE LYASE ACTIVATING ENZYME, PUTATIVE (AFU_ORTHOLOGUE AFUA_2G15630)-RELATED"/>
    <property type="match status" value="1"/>
</dbReference>
<name>A0A9D1CVA9_9FIRM</name>
<dbReference type="InterPro" id="IPR007197">
    <property type="entry name" value="rSAM"/>
</dbReference>
<evidence type="ECO:0000313" key="11">
    <source>
        <dbReference type="Proteomes" id="UP000886787"/>
    </source>
</evidence>
<dbReference type="PROSITE" id="PS01087">
    <property type="entry name" value="RADICAL_ACTIVATING"/>
    <property type="match status" value="1"/>
</dbReference>
<accession>A0A9D1CVA9</accession>
<evidence type="ECO:0000256" key="4">
    <source>
        <dbReference type="ARBA" id="ARBA00022723"/>
    </source>
</evidence>
<dbReference type="Proteomes" id="UP000886787">
    <property type="component" value="Unassembled WGS sequence"/>
</dbReference>
<dbReference type="SFLD" id="SFLDS00029">
    <property type="entry name" value="Radical_SAM"/>
    <property type="match status" value="1"/>
</dbReference>
<evidence type="ECO:0000256" key="5">
    <source>
        <dbReference type="ARBA" id="ARBA00023002"/>
    </source>
</evidence>
<keyword evidence="3 8" id="KW-0949">S-adenosyl-L-methionine</keyword>
<comment type="similarity">
    <text evidence="1">Belongs to the organic radical-activating enzymes family.</text>
</comment>
<evidence type="ECO:0000313" key="10">
    <source>
        <dbReference type="EMBL" id="HIQ80270.1"/>
    </source>
</evidence>
<keyword evidence="7 8" id="KW-0411">Iron-sulfur</keyword>
<dbReference type="InterPro" id="IPR016431">
    <property type="entry name" value="Pyrv-formate_lyase-activ_prd"/>
</dbReference>
<dbReference type="EMBL" id="DVFW01000018">
    <property type="protein sequence ID" value="HIQ80270.1"/>
    <property type="molecule type" value="Genomic_DNA"/>
</dbReference>
<keyword evidence="2" id="KW-0004">4Fe-4S</keyword>
<protein>
    <submittedName>
        <fullName evidence="10">Radical SAM protein</fullName>
    </submittedName>
</protein>
<dbReference type="PANTHER" id="PTHR43075:SF1">
    <property type="entry name" value="FORMATE LYASE ACTIVATING ENZYME, PUTATIVE (AFU_ORTHOLOGUE AFUA_2G15630)-RELATED"/>
    <property type="match status" value="1"/>
</dbReference>
<feature type="binding site" evidence="8">
    <location>
        <position position="61"/>
    </location>
    <ligand>
        <name>[4Fe-4S] cluster</name>
        <dbReference type="ChEBI" id="CHEBI:49883"/>
        <note>4Fe-4S-S-AdoMet</note>
    </ligand>
</feature>
<organism evidence="10 11">
    <name type="scientific">Candidatus Scatavimonas merdigallinarum</name>
    <dbReference type="NCBI Taxonomy" id="2840914"/>
    <lineage>
        <taxon>Bacteria</taxon>
        <taxon>Bacillati</taxon>
        <taxon>Bacillota</taxon>
        <taxon>Clostridia</taxon>
        <taxon>Eubacteriales</taxon>
        <taxon>Oscillospiraceae</taxon>
        <taxon>Oscillospiraceae incertae sedis</taxon>
        <taxon>Candidatus Scatavimonas</taxon>
    </lineage>
</organism>
<evidence type="ECO:0000256" key="7">
    <source>
        <dbReference type="ARBA" id="ARBA00023014"/>
    </source>
</evidence>
<evidence type="ECO:0000256" key="3">
    <source>
        <dbReference type="ARBA" id="ARBA00022691"/>
    </source>
</evidence>
<dbReference type="InterPro" id="IPR040085">
    <property type="entry name" value="MJ0674-like"/>
</dbReference>
<dbReference type="SFLD" id="SFLDG01099">
    <property type="entry name" value="Uncharacterised_Radical_SAM_Su"/>
    <property type="match status" value="1"/>
</dbReference>
<evidence type="ECO:0000256" key="2">
    <source>
        <dbReference type="ARBA" id="ARBA00022485"/>
    </source>
</evidence>
<evidence type="ECO:0000259" key="9">
    <source>
        <dbReference type="Pfam" id="PF04055"/>
    </source>
</evidence>
<dbReference type="InterPro" id="IPR001989">
    <property type="entry name" value="Radical_activat_CS"/>
</dbReference>
<sequence length="295" mass="32902">MVIESCHACPRNCGAYRGEHSGSGFCKAGTLPKVARIAPHYWEEPCISGKKGSGAVFFSGCVLRCVYCQNYRISAQGYGQEVTPQTLARCYQKLEEGGVHNINLVSASHYIDAVLESLALYRPNIPVVYNCSGYETVESLQRLEGAVDIYLPDFKYADDQLSVRYSSAPGYRETALQAIREMVRQTGPPCFASDGMLQKGTVVRHLILPMHTKDSMEVLGLLQENFQRQVLVSLMAQYIPCGKAQQYPEINRKITRREYQKVLDCLFALDLAGFTQELTAADMRFVPNFDLSGIP</sequence>